<evidence type="ECO:0000313" key="3">
    <source>
        <dbReference type="Proteomes" id="UP001642409"/>
    </source>
</evidence>
<dbReference type="EMBL" id="CAXDID020000008">
    <property type="protein sequence ID" value="CAL5977948.1"/>
    <property type="molecule type" value="Genomic_DNA"/>
</dbReference>
<dbReference type="Proteomes" id="UP001642409">
    <property type="component" value="Unassembled WGS sequence"/>
</dbReference>
<keyword evidence="3" id="KW-1185">Reference proteome</keyword>
<accession>A0AA86NGI6</accession>
<reference evidence="2 3" key="2">
    <citation type="submission" date="2024-07" db="EMBL/GenBank/DDBJ databases">
        <authorList>
            <person name="Akdeniz Z."/>
        </authorList>
    </citation>
    <scope>NUCLEOTIDE SEQUENCE [LARGE SCALE GENOMIC DNA]</scope>
</reference>
<protein>
    <submittedName>
        <fullName evidence="1">Polysaccharide deacetylase</fullName>
    </submittedName>
    <submittedName>
        <fullName evidence="2">Polysaccharide_deacetylase</fullName>
    </submittedName>
</protein>
<dbReference type="Gene3D" id="3.20.20.370">
    <property type="entry name" value="Glycoside hydrolase/deacetylase"/>
    <property type="match status" value="1"/>
</dbReference>
<organism evidence="1">
    <name type="scientific">Hexamita inflata</name>
    <dbReference type="NCBI Taxonomy" id="28002"/>
    <lineage>
        <taxon>Eukaryota</taxon>
        <taxon>Metamonada</taxon>
        <taxon>Diplomonadida</taxon>
        <taxon>Hexamitidae</taxon>
        <taxon>Hexamitinae</taxon>
        <taxon>Hexamita</taxon>
    </lineage>
</organism>
<sequence length="85" mass="10020">MSAEEFNVILRYTIECHMNGNKAPVVLGLHSDYYTEEFDAENPQMKSNYIQRQQALLDIIQYCNQLNLKIVRMDQLAAWMFDNTE</sequence>
<evidence type="ECO:0000313" key="1">
    <source>
        <dbReference type="EMBL" id="CAI9919339.1"/>
    </source>
</evidence>
<proteinExistence type="predicted"/>
<dbReference type="AlphaFoldDB" id="A0AA86NGI6"/>
<name>A0AA86NGI6_9EUKA</name>
<reference evidence="1" key="1">
    <citation type="submission" date="2023-06" db="EMBL/GenBank/DDBJ databases">
        <authorList>
            <person name="Kurt Z."/>
        </authorList>
    </citation>
    <scope>NUCLEOTIDE SEQUENCE</scope>
</reference>
<dbReference type="EMBL" id="CATOUU010000171">
    <property type="protein sequence ID" value="CAI9919339.1"/>
    <property type="molecule type" value="Genomic_DNA"/>
</dbReference>
<gene>
    <name evidence="2" type="ORF">HINF_LOCUS4554</name>
    <name evidence="1" type="ORF">HINF_LOCUS6984</name>
</gene>
<comment type="caution">
    <text evidence="1">The sequence shown here is derived from an EMBL/GenBank/DDBJ whole genome shotgun (WGS) entry which is preliminary data.</text>
</comment>
<evidence type="ECO:0000313" key="2">
    <source>
        <dbReference type="EMBL" id="CAL5977948.1"/>
    </source>
</evidence>